<dbReference type="GO" id="GO:0004519">
    <property type="term" value="F:endonuclease activity"/>
    <property type="evidence" value="ECO:0007669"/>
    <property type="project" value="UniProtKB-KW"/>
</dbReference>
<reference evidence="2 3" key="1">
    <citation type="submission" date="2019-12" db="EMBL/GenBank/DDBJ databases">
        <title>Draft genome sequencing of Halomonas alimentaria DSM 15356.</title>
        <authorList>
            <person name="Pandiyan K."/>
            <person name="Kushwaha P."/>
            <person name="Gowdham M."/>
            <person name="Chakdar H."/>
            <person name="Singh A."/>
            <person name="Kumar M."/>
            <person name="Saxena A.K."/>
        </authorList>
    </citation>
    <scope>NUCLEOTIDE SEQUENCE [LARGE SCALE GENOMIC DNA]</scope>
    <source>
        <strain evidence="2 3">DSM 15356</strain>
    </source>
</reference>
<keyword evidence="2" id="KW-0378">Hydrolase</keyword>
<name>A0A7X4W3P2_9GAMM</name>
<feature type="domain" description="HNH nuclease" evidence="1">
    <location>
        <begin position="200"/>
        <end position="250"/>
    </location>
</feature>
<evidence type="ECO:0000313" key="3">
    <source>
        <dbReference type="Proteomes" id="UP000487929"/>
    </source>
</evidence>
<gene>
    <name evidence="2" type="ORF">GRB96_03970</name>
</gene>
<sequence length="306" mass="34800">MLNIDTRLRQAAFRRLEALNQQYSNDVPWEAIAKPIPLDSESFFIASRAIGIFQPRQMPDGILSIKTVVPKQGRINIYSDATSDEGGFWYSLEAGGTAKRANRQLLISYERQDPIIYLVGVAPGRYLPLWPCYIDNVDLAKELCHVSMHDRAGQARHVAESHGAYTVDEIEKRYVIREAKTRVHQAEFRARVMLAYSNRCAMTGLPVPQLLEAAHIIPDTHQDSTAEVSNGISLSRLHHRAYDADLIGIDPDYRIHLNDNLLSTQDGPLLESMKQLNGQRIAIPRNDRDRPSQEALELRYQRFLTR</sequence>
<dbReference type="Proteomes" id="UP000487929">
    <property type="component" value="Unassembled WGS sequence"/>
</dbReference>
<comment type="caution">
    <text evidence="2">The sequence shown here is derived from an EMBL/GenBank/DDBJ whole genome shotgun (WGS) entry which is preliminary data.</text>
</comment>
<keyword evidence="2" id="KW-0540">Nuclease</keyword>
<dbReference type="Pfam" id="PF13391">
    <property type="entry name" value="HNH_2"/>
    <property type="match status" value="1"/>
</dbReference>
<dbReference type="EMBL" id="WUTT01000001">
    <property type="protein sequence ID" value="NAW33578.1"/>
    <property type="molecule type" value="Genomic_DNA"/>
</dbReference>
<evidence type="ECO:0000313" key="2">
    <source>
        <dbReference type="EMBL" id="NAW33578.1"/>
    </source>
</evidence>
<accession>A0A7X4W3P2</accession>
<protein>
    <submittedName>
        <fullName evidence="2">HNH endonuclease</fullName>
    </submittedName>
</protein>
<organism evidence="2 3">
    <name type="scientific">Halomonas alimentaria</name>
    <dbReference type="NCBI Taxonomy" id="147248"/>
    <lineage>
        <taxon>Bacteria</taxon>
        <taxon>Pseudomonadati</taxon>
        <taxon>Pseudomonadota</taxon>
        <taxon>Gammaproteobacteria</taxon>
        <taxon>Oceanospirillales</taxon>
        <taxon>Halomonadaceae</taxon>
        <taxon>Halomonas</taxon>
    </lineage>
</organism>
<dbReference type="RefSeq" id="WP_161430721.1">
    <property type="nucleotide sequence ID" value="NZ_WUTT01000001.1"/>
</dbReference>
<dbReference type="InterPro" id="IPR003615">
    <property type="entry name" value="HNH_nuc"/>
</dbReference>
<keyword evidence="3" id="KW-1185">Reference proteome</keyword>
<proteinExistence type="predicted"/>
<keyword evidence="2" id="KW-0255">Endonuclease</keyword>
<dbReference type="OrthoDB" id="529575at2"/>
<evidence type="ECO:0000259" key="1">
    <source>
        <dbReference type="Pfam" id="PF13391"/>
    </source>
</evidence>
<dbReference type="AlphaFoldDB" id="A0A7X4W3P2"/>